<dbReference type="AlphaFoldDB" id="A0A1H4ABV2"/>
<gene>
    <name evidence="3" type="ORF">SAMN05216462_1147</name>
</gene>
<sequence length="358" mass="38634">MKKIISLVALLAGIVFVTSCSSDDASYVPTPKLEIKSAQVLFDAEGGDGSIVLNTTGTVTATTDASWLSLAVQGNTVTVTANPNITLNGRSAVINLASGDTQAQVTATQKGSIYGLYSDLDLKFDDAARSLSISIDHPSTVQLKSLDSWIEASFNEATDQIDIQVAENKSGWRRSGKLVVETAGLRDTLKITQFEFLNDIQGTYLLVYQSNGQWVYTTVDLSRTNDSNGGQITFLSGSYAANGFTIPVEFNVANESFSIYNLAEMGGKYTKGGVEYGAMTMVMGLSADNKIYRFNNDKLAIECKLIEEDGAILFDMVPNSELDPKYSLYGLRIGYTTGGYSGYVGAVATFPQCYLLKY</sequence>
<evidence type="ECO:0000259" key="2">
    <source>
        <dbReference type="Pfam" id="PF13004"/>
    </source>
</evidence>
<dbReference type="Proteomes" id="UP000182257">
    <property type="component" value="Unassembled WGS sequence"/>
</dbReference>
<dbReference type="OrthoDB" id="1066137at2"/>
<feature type="signal peptide" evidence="1">
    <location>
        <begin position="1"/>
        <end position="21"/>
    </location>
</feature>
<dbReference type="CDD" id="cd14948">
    <property type="entry name" value="BACON"/>
    <property type="match status" value="1"/>
</dbReference>
<dbReference type="Gene3D" id="2.60.40.10">
    <property type="entry name" value="Immunoglobulins"/>
    <property type="match status" value="2"/>
</dbReference>
<dbReference type="Pfam" id="PF13004">
    <property type="entry name" value="BACON"/>
    <property type="match status" value="2"/>
</dbReference>
<evidence type="ECO:0000256" key="1">
    <source>
        <dbReference type="SAM" id="SignalP"/>
    </source>
</evidence>
<proteinExistence type="predicted"/>
<dbReference type="InterPro" id="IPR024361">
    <property type="entry name" value="BACON"/>
</dbReference>
<dbReference type="PROSITE" id="PS51257">
    <property type="entry name" value="PROKAR_LIPOPROTEIN"/>
    <property type="match status" value="1"/>
</dbReference>
<evidence type="ECO:0000313" key="3">
    <source>
        <dbReference type="EMBL" id="SEA33397.1"/>
    </source>
</evidence>
<organism evidence="3 4">
    <name type="scientific">Xylanibacter ruminicola</name>
    <name type="common">Prevotella ruminicola</name>
    <dbReference type="NCBI Taxonomy" id="839"/>
    <lineage>
        <taxon>Bacteria</taxon>
        <taxon>Pseudomonadati</taxon>
        <taxon>Bacteroidota</taxon>
        <taxon>Bacteroidia</taxon>
        <taxon>Bacteroidales</taxon>
        <taxon>Prevotellaceae</taxon>
        <taxon>Xylanibacter</taxon>
    </lineage>
</organism>
<keyword evidence="1" id="KW-0732">Signal</keyword>
<dbReference type="EMBL" id="FNRF01000002">
    <property type="protein sequence ID" value="SEA33397.1"/>
    <property type="molecule type" value="Genomic_DNA"/>
</dbReference>
<feature type="chain" id="PRO_5010234629" evidence="1">
    <location>
        <begin position="22"/>
        <end position="358"/>
    </location>
</feature>
<dbReference type="RefSeq" id="WP_074760627.1">
    <property type="nucleotide sequence ID" value="NZ_FNRF01000002.1"/>
</dbReference>
<accession>A0A1H4ABV2</accession>
<name>A0A1H4ABV2_XYLRU</name>
<reference evidence="3 4" key="1">
    <citation type="submission" date="2016-10" db="EMBL/GenBank/DDBJ databases">
        <authorList>
            <person name="de Groot N.N."/>
        </authorList>
    </citation>
    <scope>NUCLEOTIDE SEQUENCE [LARGE SCALE GENOMIC DNA]</scope>
    <source>
        <strain evidence="3 4">D31d</strain>
    </source>
</reference>
<feature type="domain" description="BACON" evidence="2">
    <location>
        <begin position="147"/>
        <end position="193"/>
    </location>
</feature>
<protein>
    <submittedName>
        <fullName evidence="3">Putative binding domain-containing protein, N-terminal</fullName>
    </submittedName>
</protein>
<evidence type="ECO:0000313" key="4">
    <source>
        <dbReference type="Proteomes" id="UP000182257"/>
    </source>
</evidence>
<feature type="domain" description="BACON" evidence="2">
    <location>
        <begin position="60"/>
        <end position="110"/>
    </location>
</feature>
<dbReference type="InterPro" id="IPR013783">
    <property type="entry name" value="Ig-like_fold"/>
</dbReference>